<keyword evidence="2" id="KW-0732">Signal</keyword>
<feature type="region of interest" description="Disordered" evidence="1">
    <location>
        <begin position="38"/>
        <end position="153"/>
    </location>
</feature>
<feature type="signal peptide" evidence="2">
    <location>
        <begin position="1"/>
        <end position="22"/>
    </location>
</feature>
<name>A0A3G2LJ58_PINFU</name>
<feature type="region of interest" description="Disordered" evidence="1">
    <location>
        <begin position="244"/>
        <end position="263"/>
    </location>
</feature>
<reference evidence="3" key="1">
    <citation type="journal article" date="2018" name="Mol. Biol. Evol.">
        <title>Dual Gene Repertoires for Larval and Adult Shells Reveal Molecules Essential for Molluscan Shell Formation.</title>
        <authorList>
            <person name="Zhao R."/>
            <person name="Takeuchi T."/>
            <person name="Luo Y.J."/>
            <person name="Ishikawa A."/>
            <person name="Kobayashi T."/>
            <person name="Koyanagi R."/>
            <person name="Villar-Briones A."/>
            <person name="Yamada L."/>
            <person name="Sawada H."/>
            <person name="Iwanaga S."/>
            <person name="Nagai K."/>
            <person name="Satoh N."/>
            <person name="Endo K."/>
        </authorList>
    </citation>
    <scope>NUCLEOTIDE SEQUENCE</scope>
</reference>
<proteinExistence type="evidence at transcript level"/>
<dbReference type="EMBL" id="MH999868">
    <property type="protein sequence ID" value="AYN73064.1"/>
    <property type="molecule type" value="mRNA"/>
</dbReference>
<sequence length="462" mass="49640">MSLLPNCLLLVGIVITFQSTWGQHSSARDRLSLRDHLRHPSVRRRSDPTEGNLPGISGSSGSVSLTSTRRGISGSSRQGLLRSRSNLRSRSGLTRRRLTSRRRTLGRRTSSAHSLLDPPSRSTLGRSTLRHEQLSDLPLQTSSSIRESPTRSALGRSAFGHSQLADIPLQASSSLSDSPTFNQQGSLSRRNRHSTLIRSNNRQFTDIGIDHDPMFDGSLPARSPASHFEDPQFNIHHSPDQTINTRSQGRHLGSNPSLARPSEKQTTRELIQDINLLLNLIGPADANINGAPQPHTLPNQQTAPNEQVGGGTDAGLLNALITSHPAPNQMSSASSTSGMINSFVPAQSGFAQATSTQLQLNSSAKSIVPATKTVLLTTPAPAPNAVEALSQVLGNSVPKSVAARMVNEILPSELRILNKGSQNGVATSGKGTPGQVTVRIVTEEPPEIDEILLREMLKKMRG</sequence>
<organism evidence="3">
    <name type="scientific">Pinctada fucata</name>
    <name type="common">Akoya pearl oyster</name>
    <name type="synonym">Pinctada imbricata fucata</name>
    <dbReference type="NCBI Taxonomy" id="50426"/>
    <lineage>
        <taxon>Eukaryota</taxon>
        <taxon>Metazoa</taxon>
        <taxon>Spiralia</taxon>
        <taxon>Lophotrochozoa</taxon>
        <taxon>Mollusca</taxon>
        <taxon>Bivalvia</taxon>
        <taxon>Autobranchia</taxon>
        <taxon>Pteriomorphia</taxon>
        <taxon>Pterioida</taxon>
        <taxon>Pterioidea</taxon>
        <taxon>Pteriidae</taxon>
        <taxon>Pinctada</taxon>
    </lineage>
</organism>
<feature type="compositionally biased region" description="Polar residues" evidence="1">
    <location>
        <begin position="138"/>
        <end position="151"/>
    </location>
</feature>
<evidence type="ECO:0000313" key="3">
    <source>
        <dbReference type="EMBL" id="AYN73064.1"/>
    </source>
</evidence>
<feature type="region of interest" description="Disordered" evidence="1">
    <location>
        <begin position="170"/>
        <end position="202"/>
    </location>
</feature>
<evidence type="ECO:0000256" key="1">
    <source>
        <dbReference type="SAM" id="MobiDB-lite"/>
    </source>
</evidence>
<evidence type="ECO:0000256" key="2">
    <source>
        <dbReference type="SAM" id="SignalP"/>
    </source>
</evidence>
<feature type="compositionally biased region" description="Polar residues" evidence="1">
    <location>
        <begin position="170"/>
        <end position="188"/>
    </location>
</feature>
<feature type="compositionally biased region" description="Low complexity" evidence="1">
    <location>
        <begin position="55"/>
        <end position="92"/>
    </location>
</feature>
<feature type="compositionally biased region" description="Basic residues" evidence="1">
    <location>
        <begin position="93"/>
        <end position="106"/>
    </location>
</feature>
<dbReference type="AlphaFoldDB" id="A0A3G2LJ58"/>
<protein>
    <submittedName>
        <fullName evidence="3">Larval shell matrix protein 7</fullName>
    </submittedName>
</protein>
<feature type="chain" id="PRO_5018217202" evidence="2">
    <location>
        <begin position="23"/>
        <end position="462"/>
    </location>
</feature>
<accession>A0A3G2LJ58</accession>